<evidence type="ECO:0000256" key="3">
    <source>
        <dbReference type="ARBA" id="ARBA00004496"/>
    </source>
</evidence>
<dbReference type="EMBL" id="MU032348">
    <property type="protein sequence ID" value="KAF3764349.1"/>
    <property type="molecule type" value="Genomic_DNA"/>
</dbReference>
<keyword evidence="8" id="KW-0963">Cytoplasm</keyword>
<feature type="non-terminal residue" evidence="11">
    <location>
        <position position="138"/>
    </location>
</feature>
<evidence type="ECO:0000313" key="12">
    <source>
        <dbReference type="Proteomes" id="UP000803844"/>
    </source>
</evidence>
<dbReference type="GO" id="GO:0005634">
    <property type="term" value="C:nucleus"/>
    <property type="evidence" value="ECO:0007669"/>
    <property type="project" value="UniProtKB-SubCell"/>
</dbReference>
<evidence type="ECO:0000256" key="8">
    <source>
        <dbReference type="ARBA" id="ARBA00022490"/>
    </source>
</evidence>
<accession>A0A9P4XZS0</accession>
<evidence type="ECO:0000256" key="6">
    <source>
        <dbReference type="ARBA" id="ARBA00017286"/>
    </source>
</evidence>
<dbReference type="AlphaFoldDB" id="A0A9P4XZS0"/>
<dbReference type="GO" id="GO:0005737">
    <property type="term" value="C:cytoplasm"/>
    <property type="evidence" value="ECO:0007669"/>
    <property type="project" value="UniProtKB-SubCell"/>
</dbReference>
<comment type="function">
    <text evidence="1">The complex LTO1:YAE1 may function as a target specific adapter that probably recruits apo-RPLI1 to the cytosolic iron-sulfur protein assembly (CIA) complex machinery. May be required for biogenesis of the large ribosomal subunit and initiation of translation.</text>
</comment>
<keyword evidence="12" id="KW-1185">Reference proteome</keyword>
<comment type="caution">
    <text evidence="11">The sequence shown here is derived from an EMBL/GenBank/DDBJ whole genome shotgun (WGS) entry which is preliminary data.</text>
</comment>
<evidence type="ECO:0000256" key="4">
    <source>
        <dbReference type="ARBA" id="ARBA00007096"/>
    </source>
</evidence>
<evidence type="ECO:0000256" key="9">
    <source>
        <dbReference type="ARBA" id="ARBA00023242"/>
    </source>
</evidence>
<dbReference type="GeneID" id="63833084"/>
<gene>
    <name evidence="11" type="ORF">M406DRAFT_233871</name>
</gene>
<sequence length="138" mass="14607">SHPSDIHRLQQEHATAGYRDGVTVSKAGSIQAGFDEGFGLGATIGLTVGRLLGMLEGIVGALATAASVASGLLAEARAELNVRSVFSEVYWNADGTWKYDAAGEGREDVVFSHVAGAHPLVRKWSAVVDEQMRVWGLE</sequence>
<dbReference type="InterPro" id="IPR019191">
    <property type="entry name" value="Essential_protein_Yae1_N"/>
</dbReference>
<dbReference type="Proteomes" id="UP000803844">
    <property type="component" value="Unassembled WGS sequence"/>
</dbReference>
<comment type="subunit">
    <text evidence="5">May form a complex with LTO1.</text>
</comment>
<dbReference type="PANTHER" id="PTHR18829">
    <property type="entry name" value="PROTEIN YAE1 HOMOLOG"/>
    <property type="match status" value="1"/>
</dbReference>
<evidence type="ECO:0000259" key="10">
    <source>
        <dbReference type="Pfam" id="PF09811"/>
    </source>
</evidence>
<comment type="subcellular location">
    <subcellularLocation>
        <location evidence="3">Cytoplasm</location>
    </subcellularLocation>
    <subcellularLocation>
        <location evidence="2">Nucleus</location>
    </subcellularLocation>
</comment>
<dbReference type="InterPro" id="IPR038881">
    <property type="entry name" value="Yae1-like"/>
</dbReference>
<evidence type="ECO:0000313" key="11">
    <source>
        <dbReference type="EMBL" id="KAF3764349.1"/>
    </source>
</evidence>
<keyword evidence="9" id="KW-0539">Nucleus</keyword>
<organism evidence="11 12">
    <name type="scientific">Cryphonectria parasitica (strain ATCC 38755 / EP155)</name>
    <dbReference type="NCBI Taxonomy" id="660469"/>
    <lineage>
        <taxon>Eukaryota</taxon>
        <taxon>Fungi</taxon>
        <taxon>Dikarya</taxon>
        <taxon>Ascomycota</taxon>
        <taxon>Pezizomycotina</taxon>
        <taxon>Sordariomycetes</taxon>
        <taxon>Sordariomycetidae</taxon>
        <taxon>Diaporthales</taxon>
        <taxon>Cryphonectriaceae</taxon>
        <taxon>Cryphonectria-Endothia species complex</taxon>
        <taxon>Cryphonectria</taxon>
    </lineage>
</organism>
<dbReference type="OrthoDB" id="20086at2759"/>
<reference evidence="11" key="1">
    <citation type="journal article" date="2020" name="Phytopathology">
        <title>Genome sequence of the chestnut blight fungus Cryphonectria parasitica EP155: A fundamental resource for an archetypical invasive plant pathogen.</title>
        <authorList>
            <person name="Crouch J.A."/>
            <person name="Dawe A."/>
            <person name="Aerts A."/>
            <person name="Barry K."/>
            <person name="Churchill A.C.L."/>
            <person name="Grimwood J."/>
            <person name="Hillman B."/>
            <person name="Milgroom M.G."/>
            <person name="Pangilinan J."/>
            <person name="Smith M."/>
            <person name="Salamov A."/>
            <person name="Schmutz J."/>
            <person name="Yadav J."/>
            <person name="Grigoriev I.V."/>
            <person name="Nuss D."/>
        </authorList>
    </citation>
    <scope>NUCLEOTIDE SEQUENCE</scope>
    <source>
        <strain evidence="11">EP155</strain>
    </source>
</reference>
<feature type="non-terminal residue" evidence="11">
    <location>
        <position position="1"/>
    </location>
</feature>
<protein>
    <recommendedName>
        <fullName evidence="7">Protein YAE1</fullName>
    </recommendedName>
    <alternativeName>
        <fullName evidence="6">Protein yae1</fullName>
    </alternativeName>
</protein>
<proteinExistence type="inferred from homology"/>
<dbReference type="Pfam" id="PF09811">
    <property type="entry name" value="Yae1_N"/>
    <property type="match status" value="1"/>
</dbReference>
<evidence type="ECO:0000256" key="2">
    <source>
        <dbReference type="ARBA" id="ARBA00004123"/>
    </source>
</evidence>
<evidence type="ECO:0000256" key="1">
    <source>
        <dbReference type="ARBA" id="ARBA00003836"/>
    </source>
</evidence>
<dbReference type="RefSeq" id="XP_040775310.1">
    <property type="nucleotide sequence ID" value="XM_040915955.1"/>
</dbReference>
<name>A0A9P4XZS0_CRYP1</name>
<evidence type="ECO:0000256" key="7">
    <source>
        <dbReference type="ARBA" id="ARBA00018400"/>
    </source>
</evidence>
<evidence type="ECO:0000256" key="5">
    <source>
        <dbReference type="ARBA" id="ARBA00011427"/>
    </source>
</evidence>
<dbReference type="PANTHER" id="PTHR18829:SF0">
    <property type="entry name" value="PROTEIN YAE1 HOMOLOG"/>
    <property type="match status" value="1"/>
</dbReference>
<feature type="domain" description="Essential protein Yae1 N-terminal" evidence="10">
    <location>
        <begin position="17"/>
        <end position="55"/>
    </location>
</feature>
<comment type="similarity">
    <text evidence="4">Belongs to the YAE1 family.</text>
</comment>